<keyword evidence="2" id="KW-1185">Reference proteome</keyword>
<evidence type="ECO:0000313" key="2">
    <source>
        <dbReference type="Proteomes" id="UP001303001"/>
    </source>
</evidence>
<dbReference type="InterPro" id="IPR006311">
    <property type="entry name" value="TAT_signal"/>
</dbReference>
<dbReference type="Proteomes" id="UP001303001">
    <property type="component" value="Chromosome"/>
</dbReference>
<dbReference type="PROSITE" id="PS51318">
    <property type="entry name" value="TAT"/>
    <property type="match status" value="1"/>
</dbReference>
<protein>
    <recommendedName>
        <fullName evidence="3">Class F sortase</fullName>
    </recommendedName>
</protein>
<accession>A0ABZ0A4J1</accession>
<reference evidence="1 2" key="1">
    <citation type="submission" date="2023-09" db="EMBL/GenBank/DDBJ databases">
        <title>Micromonospora halotolerans DSM 45598 genome sequence.</title>
        <authorList>
            <person name="Mo P."/>
        </authorList>
    </citation>
    <scope>NUCLEOTIDE SEQUENCE [LARGE SCALE GENOMIC DNA]</scope>
    <source>
        <strain evidence="1 2">DSM 45598</strain>
    </source>
</reference>
<gene>
    <name evidence="1" type="ORF">RMN56_13520</name>
</gene>
<name>A0ABZ0A4J1_9ACTN</name>
<evidence type="ECO:0008006" key="3">
    <source>
        <dbReference type="Google" id="ProtNLM"/>
    </source>
</evidence>
<sequence>MAPDERIRRALLAGLTVAALAAGAAWWRAAAPALGRTGPAPARSTGAFLEPGIRVDASAPRVGSRVVVDPRTGRVLDQVELSGPEADPDAPLVVHEEPGGLARSREVTHGVWRERSLLMPGDAPVTRMANAPDAAEFLLTVRCSGPGTVVVGLTGSADDETERVLSCEEPNAVSFSVVGARGGPLLVRFVALHDRVDLDAQLDTLG</sequence>
<dbReference type="EMBL" id="CP134876">
    <property type="protein sequence ID" value="WNM42278.1"/>
    <property type="molecule type" value="Genomic_DNA"/>
</dbReference>
<organism evidence="1 2">
    <name type="scientific">Micromonospora halotolerans</name>
    <dbReference type="NCBI Taxonomy" id="709879"/>
    <lineage>
        <taxon>Bacteria</taxon>
        <taxon>Bacillati</taxon>
        <taxon>Actinomycetota</taxon>
        <taxon>Actinomycetes</taxon>
        <taxon>Micromonosporales</taxon>
        <taxon>Micromonosporaceae</taxon>
        <taxon>Micromonospora</taxon>
    </lineage>
</organism>
<dbReference type="RefSeq" id="WP_313724120.1">
    <property type="nucleotide sequence ID" value="NZ_CP134876.1"/>
</dbReference>
<evidence type="ECO:0000313" key="1">
    <source>
        <dbReference type="EMBL" id="WNM42278.1"/>
    </source>
</evidence>
<proteinExistence type="predicted"/>